<accession>Q0G438</accession>
<reference evidence="1 2" key="1">
    <citation type="journal article" date="2010" name="J. Bacteriol.">
        <title>Genome sequence of Fulvimarina pelagi HTCC2506T, a Mn(II)-oxidizing alphaproteobacterium possessing an aerobic anoxygenic photosynthetic gene cluster and Xanthorhodopsin.</title>
        <authorList>
            <person name="Kang I."/>
            <person name="Oh H.M."/>
            <person name="Lim S.I."/>
            <person name="Ferriera S."/>
            <person name="Giovannoni S.J."/>
            <person name="Cho J.C."/>
        </authorList>
    </citation>
    <scope>NUCLEOTIDE SEQUENCE [LARGE SCALE GENOMIC DNA]</scope>
    <source>
        <strain evidence="1 2">HTCC2506</strain>
    </source>
</reference>
<keyword evidence="2" id="KW-1185">Reference proteome</keyword>
<dbReference type="RefSeq" id="WP_007068018.1">
    <property type="nucleotide sequence ID" value="NZ_DS022272.1"/>
</dbReference>
<dbReference type="InterPro" id="IPR036291">
    <property type="entry name" value="NAD(P)-bd_dom_sf"/>
</dbReference>
<dbReference type="HOGENOM" id="CLU_2915852_0_0_5"/>
<dbReference type="AlphaFoldDB" id="Q0G438"/>
<dbReference type="Gene3D" id="3.40.50.720">
    <property type="entry name" value="NAD(P)-binding Rossmann-like Domain"/>
    <property type="match status" value="1"/>
</dbReference>
<dbReference type="STRING" id="217511.GCA_001463845_03439"/>
<organism evidence="1 2">
    <name type="scientific">Fulvimarina pelagi HTCC2506</name>
    <dbReference type="NCBI Taxonomy" id="314231"/>
    <lineage>
        <taxon>Bacteria</taxon>
        <taxon>Pseudomonadati</taxon>
        <taxon>Pseudomonadota</taxon>
        <taxon>Alphaproteobacteria</taxon>
        <taxon>Hyphomicrobiales</taxon>
        <taxon>Aurantimonadaceae</taxon>
        <taxon>Fulvimarina</taxon>
    </lineage>
</organism>
<evidence type="ECO:0000313" key="1">
    <source>
        <dbReference type="EMBL" id="EAU41643.1"/>
    </source>
</evidence>
<protein>
    <submittedName>
        <fullName evidence="1">Uncharacterized protein</fullName>
    </submittedName>
</protein>
<name>Q0G438_9HYPH</name>
<gene>
    <name evidence="1" type="ORF">FP2506_14459</name>
</gene>
<proteinExistence type="predicted"/>
<comment type="caution">
    <text evidence="1">The sequence shown here is derived from an EMBL/GenBank/DDBJ whole genome shotgun (WGS) entry which is preliminary data.</text>
</comment>
<dbReference type="SUPFAM" id="SSF51735">
    <property type="entry name" value="NAD(P)-binding Rossmann-fold domains"/>
    <property type="match status" value="1"/>
</dbReference>
<dbReference type="EMBL" id="AATP01000002">
    <property type="protein sequence ID" value="EAU41643.1"/>
    <property type="molecule type" value="Genomic_DNA"/>
</dbReference>
<evidence type="ECO:0000313" key="2">
    <source>
        <dbReference type="Proteomes" id="UP000004310"/>
    </source>
</evidence>
<dbReference type="Proteomes" id="UP000004310">
    <property type="component" value="Unassembled WGS sequence"/>
</dbReference>
<sequence length="61" mass="6343">MSVSKFPVEVGAEQGLETPKRSRRMGALATLPVFFDLKGKRVVITGGGAGAAWKAELLAAA</sequence>